<feature type="transmembrane region" description="Helical" evidence="2">
    <location>
        <begin position="88"/>
        <end position="109"/>
    </location>
</feature>
<evidence type="ECO:0000313" key="4">
    <source>
        <dbReference type="Proteomes" id="UP000616885"/>
    </source>
</evidence>
<protein>
    <submittedName>
        <fullName evidence="3">Uncharacterized protein</fullName>
    </submittedName>
</protein>
<evidence type="ECO:0000256" key="2">
    <source>
        <dbReference type="SAM" id="Phobius"/>
    </source>
</evidence>
<dbReference type="AlphaFoldDB" id="A0A8H7NMM2"/>
<evidence type="ECO:0000256" key="1">
    <source>
        <dbReference type="SAM" id="MobiDB-lite"/>
    </source>
</evidence>
<name>A0A8H7NMM2_BIOOC</name>
<sequence length="142" mass="16283">MSPVEIVAVSLLDLTNGSWIKPSFRDSGSFNQWEVVSLCGVVPMIGLFEILAPRTNPMPFVHLLFIMLFQMVRLLLDYTALHKEVAVHMVVPHATVPIFVFCIMWMMIYSRKRLTEPNYDDGSGQTEPRSPRKRTRDTKTEV</sequence>
<feature type="region of interest" description="Disordered" evidence="1">
    <location>
        <begin position="118"/>
        <end position="142"/>
    </location>
</feature>
<keyword evidence="2" id="KW-0472">Membrane</keyword>
<proteinExistence type="predicted"/>
<dbReference type="EMBL" id="JADCTT010000001">
    <property type="protein sequence ID" value="KAF9758882.1"/>
    <property type="molecule type" value="Genomic_DNA"/>
</dbReference>
<feature type="transmembrane region" description="Helical" evidence="2">
    <location>
        <begin position="35"/>
        <end position="52"/>
    </location>
</feature>
<keyword evidence="2" id="KW-1133">Transmembrane helix</keyword>
<keyword evidence="2" id="KW-0812">Transmembrane</keyword>
<evidence type="ECO:0000313" key="3">
    <source>
        <dbReference type="EMBL" id="KAF9758882.1"/>
    </source>
</evidence>
<gene>
    <name evidence="3" type="ORF">IM811_000576</name>
</gene>
<dbReference type="Proteomes" id="UP000616885">
    <property type="component" value="Unassembled WGS sequence"/>
</dbReference>
<feature type="transmembrane region" description="Helical" evidence="2">
    <location>
        <begin position="59"/>
        <end position="76"/>
    </location>
</feature>
<accession>A0A8H7NMM2</accession>
<comment type="caution">
    <text evidence="3">The sequence shown here is derived from an EMBL/GenBank/DDBJ whole genome shotgun (WGS) entry which is preliminary data.</text>
</comment>
<organism evidence="3 4">
    <name type="scientific">Bionectria ochroleuca</name>
    <name type="common">Gliocladium roseum</name>
    <dbReference type="NCBI Taxonomy" id="29856"/>
    <lineage>
        <taxon>Eukaryota</taxon>
        <taxon>Fungi</taxon>
        <taxon>Dikarya</taxon>
        <taxon>Ascomycota</taxon>
        <taxon>Pezizomycotina</taxon>
        <taxon>Sordariomycetes</taxon>
        <taxon>Hypocreomycetidae</taxon>
        <taxon>Hypocreales</taxon>
        <taxon>Bionectriaceae</taxon>
        <taxon>Clonostachys</taxon>
    </lineage>
</organism>
<reference evidence="3" key="1">
    <citation type="submission" date="2020-10" db="EMBL/GenBank/DDBJ databases">
        <title>High-Quality Genome Resource of Clonostachys rosea strain S41 by Oxford Nanopore Long-Read Sequencing.</title>
        <authorList>
            <person name="Wang H."/>
        </authorList>
    </citation>
    <scope>NUCLEOTIDE SEQUENCE</scope>
    <source>
        <strain evidence="3">S41</strain>
    </source>
</reference>